<sequence>MCVMERVRGIEDARRLRDELDRERRGRPAPPPRVAAPTTAGATPIVAQDGDRIALDFDELDAALTTLDELHDTLGEHLRRADVLADHFGDGKGPVALHMRRAFGLRGSGQDGGVQSSLRSYLDELGALRAALRQVGSTHRAEDEAAAEGMRKL</sequence>
<gene>
    <name evidence="2" type="ordered locus">BN6_63600</name>
</gene>
<accession>K0KA00</accession>
<dbReference type="AlphaFoldDB" id="K0KA00"/>
<dbReference type="KEGG" id="sesp:BN6_63600"/>
<dbReference type="EMBL" id="HE804045">
    <property type="protein sequence ID" value="CCH33604.1"/>
    <property type="molecule type" value="Genomic_DNA"/>
</dbReference>
<dbReference type="HOGENOM" id="CLU_1711959_0_0_11"/>
<dbReference type="eggNOG" id="ENOG502ZEGT">
    <property type="taxonomic scope" value="Bacteria"/>
</dbReference>
<evidence type="ECO:0000313" key="2">
    <source>
        <dbReference type="EMBL" id="CCH33604.1"/>
    </source>
</evidence>
<dbReference type="Proteomes" id="UP000006281">
    <property type="component" value="Chromosome"/>
</dbReference>
<protein>
    <submittedName>
        <fullName evidence="2">Uncharacterized protein</fullName>
    </submittedName>
</protein>
<organism evidence="2 3">
    <name type="scientific">Saccharothrix espanaensis (strain ATCC 51144 / DSM 44229 / JCM 9112 / NBRC 15066 / NRRL 15764)</name>
    <dbReference type="NCBI Taxonomy" id="1179773"/>
    <lineage>
        <taxon>Bacteria</taxon>
        <taxon>Bacillati</taxon>
        <taxon>Actinomycetota</taxon>
        <taxon>Actinomycetes</taxon>
        <taxon>Pseudonocardiales</taxon>
        <taxon>Pseudonocardiaceae</taxon>
        <taxon>Saccharothrix</taxon>
    </lineage>
</organism>
<reference evidence="2 3" key="1">
    <citation type="journal article" date="2012" name="BMC Genomics">
        <title>Complete genome sequence of Saccharothrix espanaensis DSM 44229T and comparison to the other completely sequenced Pseudonocardiaceae.</title>
        <authorList>
            <person name="Strobel T."/>
            <person name="Al-Dilaimi A."/>
            <person name="Blom J."/>
            <person name="Gessner A."/>
            <person name="Kalinowski J."/>
            <person name="Luzhetska M."/>
            <person name="Puhler A."/>
            <person name="Szczepanowski R."/>
            <person name="Bechthold A."/>
            <person name="Ruckert C."/>
        </authorList>
    </citation>
    <scope>NUCLEOTIDE SEQUENCE [LARGE SCALE GENOMIC DNA]</scope>
    <source>
        <strain evidence="3">ATCC 51144 / DSM 44229 / JCM 9112 / NBRC 15066 / NRRL 15764</strain>
    </source>
</reference>
<dbReference type="PATRIC" id="fig|1179773.3.peg.6407"/>
<name>K0KA00_SACES</name>
<feature type="region of interest" description="Disordered" evidence="1">
    <location>
        <begin position="18"/>
        <end position="41"/>
    </location>
</feature>
<proteinExistence type="predicted"/>
<keyword evidence="3" id="KW-1185">Reference proteome</keyword>
<evidence type="ECO:0000256" key="1">
    <source>
        <dbReference type="SAM" id="MobiDB-lite"/>
    </source>
</evidence>
<evidence type="ECO:0000313" key="3">
    <source>
        <dbReference type="Proteomes" id="UP000006281"/>
    </source>
</evidence>
<dbReference type="STRING" id="1179773.BN6_63600"/>